<feature type="transmembrane region" description="Helical" evidence="10">
    <location>
        <begin position="57"/>
        <end position="78"/>
    </location>
</feature>
<evidence type="ECO:0000256" key="1">
    <source>
        <dbReference type="ARBA" id="ARBA00004141"/>
    </source>
</evidence>
<evidence type="ECO:0000256" key="4">
    <source>
        <dbReference type="ARBA" id="ARBA00022989"/>
    </source>
</evidence>
<feature type="region of interest" description="Disordered" evidence="9">
    <location>
        <begin position="239"/>
        <end position="259"/>
    </location>
</feature>
<sequence length="537" mass="58919">MNTKPSLQVPNFIGSGTTSRPQSPSLCFSTTSSKIDKNESVSLCGCQQAPKSQCASALGVLVLVLAYTALGSVLFVTLEGDGEDGDIIETSVAASKPYPRHELVSAEMRLKTVDRLWSITEDLNILYKENWTRLAAQEVLHFQDTIIRAVRASRTQQVTNVQQHSRPYKWTFASAFLYSLTLITTIGFSGISPRTQWGRVAALIYALFGIPIILLYLSAIGEGLSSGMRCLFRRLRPNRSPPGSTNNSNSSNSSIGSVSVPMSSKATVTELQKRSHQQSYHQSWNHGSATIHDPCAYALNAHGLRSGMVANSKLHSQSVVPISICIMILICYITLGAVLFHKLQPWGVLESLYFCFTSLGTIGFGDLMPKGTVAQYAASAYIIIGMAVVAMCFSLIQTELIIWLKKFTIPESLPTSTEDVALVSRPNDLIPNEYNSLPRRSSAFHRNTPARRSTGIMENHMEYFVPRSVSEFNLSGVGDLALPPAKRNLITQHAASSTMLATPKPREKMVTFEDESKFLHGVPTTPRKSTLANDVFM</sequence>
<evidence type="ECO:0000256" key="10">
    <source>
        <dbReference type="SAM" id="Phobius"/>
    </source>
</evidence>
<dbReference type="Pfam" id="PF07885">
    <property type="entry name" value="Ion_trans_2"/>
    <property type="match status" value="2"/>
</dbReference>
<keyword evidence="4 10" id="KW-1133">Transmembrane helix</keyword>
<keyword evidence="3 8" id="KW-0812">Transmembrane</keyword>
<feature type="transmembrane region" description="Helical" evidence="10">
    <location>
        <begin position="318"/>
        <end position="340"/>
    </location>
</feature>
<dbReference type="PRINTS" id="PR01333">
    <property type="entry name" value="2POREKCHANEL"/>
</dbReference>
<reference evidence="12" key="2">
    <citation type="submission" date="2020-05" db="UniProtKB">
        <authorList>
            <consortium name="EnsemblMetazoa"/>
        </authorList>
    </citation>
    <scope>IDENTIFICATION</scope>
    <source>
        <strain evidence="12">Epiroticus2</strain>
    </source>
</reference>
<dbReference type="EnsemblMetazoa" id="AEPI008487-RA">
    <property type="protein sequence ID" value="AEPI008487-PA"/>
    <property type="gene ID" value="AEPI008487"/>
</dbReference>
<evidence type="ECO:0000313" key="13">
    <source>
        <dbReference type="Proteomes" id="UP000075885"/>
    </source>
</evidence>
<evidence type="ECO:0000256" key="8">
    <source>
        <dbReference type="RuleBase" id="RU003857"/>
    </source>
</evidence>
<feature type="domain" description="Potassium channel" evidence="11">
    <location>
        <begin position="328"/>
        <end position="398"/>
    </location>
</feature>
<dbReference type="Gene3D" id="1.10.287.70">
    <property type="match status" value="1"/>
</dbReference>
<feature type="transmembrane region" description="Helical" evidence="10">
    <location>
        <begin position="376"/>
        <end position="396"/>
    </location>
</feature>
<keyword evidence="5 8" id="KW-0406">Ion transport</keyword>
<keyword evidence="6 10" id="KW-0472">Membrane</keyword>
<evidence type="ECO:0000256" key="7">
    <source>
        <dbReference type="ARBA" id="ARBA00023303"/>
    </source>
</evidence>
<proteinExistence type="inferred from homology"/>
<dbReference type="GO" id="GO:0015271">
    <property type="term" value="F:outward rectifier potassium channel activity"/>
    <property type="evidence" value="ECO:0007669"/>
    <property type="project" value="TreeGrafter"/>
</dbReference>
<comment type="similarity">
    <text evidence="8">Belongs to the two pore domain potassium channel (TC 1.A.1.8) family.</text>
</comment>
<comment type="subcellular location">
    <subcellularLocation>
        <location evidence="1">Membrane</location>
        <topology evidence="1">Multi-pass membrane protein</topology>
    </subcellularLocation>
</comment>
<dbReference type="GO" id="GO:0005886">
    <property type="term" value="C:plasma membrane"/>
    <property type="evidence" value="ECO:0007669"/>
    <property type="project" value="TreeGrafter"/>
</dbReference>
<dbReference type="GO" id="GO:0022841">
    <property type="term" value="F:potassium ion leak channel activity"/>
    <property type="evidence" value="ECO:0007669"/>
    <property type="project" value="TreeGrafter"/>
</dbReference>
<feature type="domain" description="Potassium channel" evidence="11">
    <location>
        <begin position="167"/>
        <end position="222"/>
    </location>
</feature>
<keyword evidence="13" id="KW-1185">Reference proteome</keyword>
<name>A0A182PNG0_9DIPT</name>
<dbReference type="VEuPathDB" id="VectorBase:AEPI008487"/>
<feature type="compositionally biased region" description="Low complexity" evidence="9">
    <location>
        <begin position="241"/>
        <end position="259"/>
    </location>
</feature>
<keyword evidence="2 8" id="KW-0813">Transport</keyword>
<evidence type="ECO:0000259" key="11">
    <source>
        <dbReference type="Pfam" id="PF07885"/>
    </source>
</evidence>
<dbReference type="GO" id="GO:0030322">
    <property type="term" value="P:stabilization of membrane potential"/>
    <property type="evidence" value="ECO:0007669"/>
    <property type="project" value="TreeGrafter"/>
</dbReference>
<evidence type="ECO:0000256" key="6">
    <source>
        <dbReference type="ARBA" id="ARBA00023136"/>
    </source>
</evidence>
<dbReference type="InterPro" id="IPR013099">
    <property type="entry name" value="K_chnl_dom"/>
</dbReference>
<feature type="region of interest" description="Disordered" evidence="9">
    <location>
        <begin position="1"/>
        <end position="25"/>
    </location>
</feature>
<dbReference type="Proteomes" id="UP000075885">
    <property type="component" value="Unassembled WGS sequence"/>
</dbReference>
<dbReference type="PANTHER" id="PTHR11003:SF325">
    <property type="entry name" value="POTASSIUM CHANNEL DOMAIN-CONTAINING PROTEIN"/>
    <property type="match status" value="1"/>
</dbReference>
<evidence type="ECO:0000256" key="3">
    <source>
        <dbReference type="ARBA" id="ARBA00022692"/>
    </source>
</evidence>
<dbReference type="SUPFAM" id="SSF81324">
    <property type="entry name" value="Voltage-gated potassium channels"/>
    <property type="match status" value="2"/>
</dbReference>
<evidence type="ECO:0000313" key="12">
    <source>
        <dbReference type="EnsemblMetazoa" id="AEPI008487-PA"/>
    </source>
</evidence>
<feature type="transmembrane region" description="Helical" evidence="10">
    <location>
        <begin position="347"/>
        <end position="364"/>
    </location>
</feature>
<evidence type="ECO:0000256" key="9">
    <source>
        <dbReference type="SAM" id="MobiDB-lite"/>
    </source>
</evidence>
<feature type="transmembrane region" description="Helical" evidence="10">
    <location>
        <begin position="170"/>
        <end position="188"/>
    </location>
</feature>
<organism evidence="12 13">
    <name type="scientific">Anopheles epiroticus</name>
    <dbReference type="NCBI Taxonomy" id="199890"/>
    <lineage>
        <taxon>Eukaryota</taxon>
        <taxon>Metazoa</taxon>
        <taxon>Ecdysozoa</taxon>
        <taxon>Arthropoda</taxon>
        <taxon>Hexapoda</taxon>
        <taxon>Insecta</taxon>
        <taxon>Pterygota</taxon>
        <taxon>Neoptera</taxon>
        <taxon>Endopterygota</taxon>
        <taxon>Diptera</taxon>
        <taxon>Nematocera</taxon>
        <taxon>Culicoidea</taxon>
        <taxon>Culicidae</taxon>
        <taxon>Anophelinae</taxon>
        <taxon>Anopheles</taxon>
    </lineage>
</organism>
<feature type="transmembrane region" description="Helical" evidence="10">
    <location>
        <begin position="200"/>
        <end position="219"/>
    </location>
</feature>
<accession>A0A182PNG0</accession>
<dbReference type="STRING" id="199890.A0A182PNG0"/>
<keyword evidence="7 8" id="KW-0407">Ion channel</keyword>
<dbReference type="AlphaFoldDB" id="A0A182PNG0"/>
<protein>
    <recommendedName>
        <fullName evidence="11">Potassium channel domain-containing protein</fullName>
    </recommendedName>
</protein>
<dbReference type="InterPro" id="IPR003280">
    <property type="entry name" value="2pore_dom_K_chnl"/>
</dbReference>
<dbReference type="PANTHER" id="PTHR11003">
    <property type="entry name" value="POTASSIUM CHANNEL, SUBFAMILY K"/>
    <property type="match status" value="1"/>
</dbReference>
<reference evidence="13" key="1">
    <citation type="submission" date="2013-03" db="EMBL/GenBank/DDBJ databases">
        <title>The Genome Sequence of Anopheles epiroticus epiroticus2.</title>
        <authorList>
            <consortium name="The Broad Institute Genomics Platform"/>
            <person name="Neafsey D.E."/>
            <person name="Howell P."/>
            <person name="Walker B."/>
            <person name="Young S.K."/>
            <person name="Zeng Q."/>
            <person name="Gargeya S."/>
            <person name="Fitzgerald M."/>
            <person name="Haas B."/>
            <person name="Abouelleil A."/>
            <person name="Allen A.W."/>
            <person name="Alvarado L."/>
            <person name="Arachchi H.M."/>
            <person name="Berlin A.M."/>
            <person name="Chapman S.B."/>
            <person name="Gainer-Dewar J."/>
            <person name="Goldberg J."/>
            <person name="Griggs A."/>
            <person name="Gujja S."/>
            <person name="Hansen M."/>
            <person name="Howarth C."/>
            <person name="Imamovic A."/>
            <person name="Ireland A."/>
            <person name="Larimer J."/>
            <person name="McCowan C."/>
            <person name="Murphy C."/>
            <person name="Pearson M."/>
            <person name="Poon T.W."/>
            <person name="Priest M."/>
            <person name="Roberts A."/>
            <person name="Saif S."/>
            <person name="Shea T."/>
            <person name="Sisk P."/>
            <person name="Sykes S."/>
            <person name="Wortman J."/>
            <person name="Nusbaum C."/>
            <person name="Birren B."/>
        </authorList>
    </citation>
    <scope>NUCLEOTIDE SEQUENCE [LARGE SCALE GENOMIC DNA]</scope>
    <source>
        <strain evidence="13">Epiroticus2</strain>
    </source>
</reference>
<evidence type="ECO:0000256" key="2">
    <source>
        <dbReference type="ARBA" id="ARBA00022448"/>
    </source>
</evidence>
<evidence type="ECO:0000256" key="5">
    <source>
        <dbReference type="ARBA" id="ARBA00023065"/>
    </source>
</evidence>